<accession>A0ABP6UYX3</accession>
<evidence type="ECO:0000313" key="5">
    <source>
        <dbReference type="Proteomes" id="UP001500689"/>
    </source>
</evidence>
<dbReference type="Pfam" id="PF05532">
    <property type="entry name" value="CsbD"/>
    <property type="match status" value="1"/>
</dbReference>
<organism evidence="4 5">
    <name type="scientific">Amycolatopsis ultiminotia</name>
    <dbReference type="NCBI Taxonomy" id="543629"/>
    <lineage>
        <taxon>Bacteria</taxon>
        <taxon>Bacillati</taxon>
        <taxon>Actinomycetota</taxon>
        <taxon>Actinomycetes</taxon>
        <taxon>Pseudonocardiales</taxon>
        <taxon>Pseudonocardiaceae</taxon>
        <taxon>Amycolatopsis</taxon>
    </lineage>
</organism>
<dbReference type="InterPro" id="IPR036629">
    <property type="entry name" value="YjbJ_sf"/>
</dbReference>
<feature type="compositionally biased region" description="Basic and acidic residues" evidence="2">
    <location>
        <begin position="1"/>
        <end position="22"/>
    </location>
</feature>
<name>A0ABP6UYX3_9PSEU</name>
<gene>
    <name evidence="4" type="ORF">GCM10022222_03870</name>
</gene>
<comment type="caution">
    <text evidence="4">The sequence shown here is derived from an EMBL/GenBank/DDBJ whole genome shotgun (WGS) entry which is preliminary data.</text>
</comment>
<dbReference type="SUPFAM" id="SSF69047">
    <property type="entry name" value="Hypothetical protein YjbJ"/>
    <property type="match status" value="1"/>
</dbReference>
<sequence length="69" mass="7134">MSLGDKFGHKADELGGKAKEAAGRATGDEELTGEGQNDQAKAGVKKAAEDIKDSVGEAGDKLKNAFKKD</sequence>
<feature type="domain" description="CsbD-like" evidence="3">
    <location>
        <begin position="5"/>
        <end position="55"/>
    </location>
</feature>
<proteinExistence type="inferred from homology"/>
<comment type="similarity">
    <text evidence="1">Belongs to the UPF0337 (CsbD) family.</text>
</comment>
<evidence type="ECO:0000313" key="4">
    <source>
        <dbReference type="EMBL" id="GAA3524548.1"/>
    </source>
</evidence>
<evidence type="ECO:0000256" key="2">
    <source>
        <dbReference type="SAM" id="MobiDB-lite"/>
    </source>
</evidence>
<evidence type="ECO:0000256" key="1">
    <source>
        <dbReference type="ARBA" id="ARBA00009129"/>
    </source>
</evidence>
<dbReference type="EMBL" id="BAAAZN010000001">
    <property type="protein sequence ID" value="GAA3524548.1"/>
    <property type="molecule type" value="Genomic_DNA"/>
</dbReference>
<reference evidence="5" key="1">
    <citation type="journal article" date="2019" name="Int. J. Syst. Evol. Microbiol.">
        <title>The Global Catalogue of Microorganisms (GCM) 10K type strain sequencing project: providing services to taxonomists for standard genome sequencing and annotation.</title>
        <authorList>
            <consortium name="The Broad Institute Genomics Platform"/>
            <consortium name="The Broad Institute Genome Sequencing Center for Infectious Disease"/>
            <person name="Wu L."/>
            <person name="Ma J."/>
        </authorList>
    </citation>
    <scope>NUCLEOTIDE SEQUENCE [LARGE SCALE GENOMIC DNA]</scope>
    <source>
        <strain evidence="5">JCM 16898</strain>
    </source>
</reference>
<keyword evidence="5" id="KW-1185">Reference proteome</keyword>
<feature type="compositionally biased region" description="Basic and acidic residues" evidence="2">
    <location>
        <begin position="46"/>
        <end position="69"/>
    </location>
</feature>
<dbReference type="RefSeq" id="WP_344854534.1">
    <property type="nucleotide sequence ID" value="NZ_BAAAZN010000001.1"/>
</dbReference>
<dbReference type="Proteomes" id="UP001500689">
    <property type="component" value="Unassembled WGS sequence"/>
</dbReference>
<evidence type="ECO:0000259" key="3">
    <source>
        <dbReference type="Pfam" id="PF05532"/>
    </source>
</evidence>
<dbReference type="InterPro" id="IPR008462">
    <property type="entry name" value="CsbD"/>
</dbReference>
<dbReference type="Gene3D" id="1.10.1470.10">
    <property type="entry name" value="YjbJ"/>
    <property type="match status" value="1"/>
</dbReference>
<protein>
    <recommendedName>
        <fullName evidence="3">CsbD-like domain-containing protein</fullName>
    </recommendedName>
</protein>
<feature type="region of interest" description="Disordered" evidence="2">
    <location>
        <begin position="1"/>
        <end position="69"/>
    </location>
</feature>